<dbReference type="InterPro" id="IPR036390">
    <property type="entry name" value="WH_DNA-bd_sf"/>
</dbReference>
<comment type="caution">
    <text evidence="5">The sequence shown here is derived from an EMBL/GenBank/DDBJ whole genome shotgun (WGS) entry which is preliminary data.</text>
</comment>
<name>A0A7V6CD96_9BACT</name>
<accession>A0A7V6CD96</accession>
<reference evidence="5" key="1">
    <citation type="journal article" date="2020" name="mSystems">
        <title>Genome- and Community-Level Interaction Insights into Carbon Utilization and Element Cycling Functions of Hydrothermarchaeota in Hydrothermal Sediment.</title>
        <authorList>
            <person name="Zhou Z."/>
            <person name="Liu Y."/>
            <person name="Xu W."/>
            <person name="Pan J."/>
            <person name="Luo Z.H."/>
            <person name="Li M."/>
        </authorList>
    </citation>
    <scope>NUCLEOTIDE SEQUENCE [LARGE SCALE GENOMIC DNA]</scope>
    <source>
        <strain evidence="5">SpSt-106</strain>
    </source>
</reference>
<dbReference type="InterPro" id="IPR011663">
    <property type="entry name" value="UTRA"/>
</dbReference>
<dbReference type="SMART" id="SM00866">
    <property type="entry name" value="UTRA"/>
    <property type="match status" value="1"/>
</dbReference>
<dbReference type="GO" id="GO:0003700">
    <property type="term" value="F:DNA-binding transcription factor activity"/>
    <property type="evidence" value="ECO:0007669"/>
    <property type="project" value="InterPro"/>
</dbReference>
<keyword evidence="1" id="KW-0805">Transcription regulation</keyword>
<dbReference type="SUPFAM" id="SSF64288">
    <property type="entry name" value="Chorismate lyase-like"/>
    <property type="match status" value="1"/>
</dbReference>
<dbReference type="PANTHER" id="PTHR44846">
    <property type="entry name" value="MANNOSYL-D-GLYCERATE TRANSPORT/METABOLISM SYSTEM REPRESSOR MNGR-RELATED"/>
    <property type="match status" value="1"/>
</dbReference>
<dbReference type="PANTHER" id="PTHR44846:SF1">
    <property type="entry name" value="MANNOSYL-D-GLYCERATE TRANSPORT_METABOLISM SYSTEM REPRESSOR MNGR-RELATED"/>
    <property type="match status" value="1"/>
</dbReference>
<dbReference type="GO" id="GO:0003677">
    <property type="term" value="F:DNA binding"/>
    <property type="evidence" value="ECO:0007669"/>
    <property type="project" value="UniProtKB-KW"/>
</dbReference>
<dbReference type="SUPFAM" id="SSF46785">
    <property type="entry name" value="Winged helix' DNA-binding domain"/>
    <property type="match status" value="1"/>
</dbReference>
<dbReference type="EMBL" id="DRWR01000032">
    <property type="protein sequence ID" value="HHQ15568.1"/>
    <property type="molecule type" value="Genomic_DNA"/>
</dbReference>
<dbReference type="Gene3D" id="1.10.10.10">
    <property type="entry name" value="Winged helix-like DNA-binding domain superfamily/Winged helix DNA-binding domain"/>
    <property type="match status" value="1"/>
</dbReference>
<dbReference type="Pfam" id="PF00392">
    <property type="entry name" value="GntR"/>
    <property type="match status" value="1"/>
</dbReference>
<dbReference type="PRINTS" id="PR00035">
    <property type="entry name" value="HTHGNTR"/>
</dbReference>
<evidence type="ECO:0000256" key="3">
    <source>
        <dbReference type="ARBA" id="ARBA00023163"/>
    </source>
</evidence>
<dbReference type="Gene3D" id="3.40.1410.10">
    <property type="entry name" value="Chorismate lyase-like"/>
    <property type="match status" value="1"/>
</dbReference>
<gene>
    <name evidence="5" type="ORF">ENM15_01955</name>
</gene>
<keyword evidence="3" id="KW-0804">Transcription</keyword>
<dbReference type="Pfam" id="PF07702">
    <property type="entry name" value="UTRA"/>
    <property type="match status" value="1"/>
</dbReference>
<organism evidence="5">
    <name type="scientific">Thermodesulfobacterium geofontis</name>
    <dbReference type="NCBI Taxonomy" id="1295609"/>
    <lineage>
        <taxon>Bacteria</taxon>
        <taxon>Pseudomonadati</taxon>
        <taxon>Thermodesulfobacteriota</taxon>
        <taxon>Thermodesulfobacteria</taxon>
        <taxon>Thermodesulfobacteriales</taxon>
        <taxon>Thermodesulfobacteriaceae</taxon>
        <taxon>Thermodesulfobacterium</taxon>
    </lineage>
</organism>
<keyword evidence="2" id="KW-0238">DNA-binding</keyword>
<proteinExistence type="predicted"/>
<dbReference type="AlphaFoldDB" id="A0A7V6CD96"/>
<feature type="domain" description="HTH gntR-type" evidence="4">
    <location>
        <begin position="11"/>
        <end position="79"/>
    </location>
</feature>
<dbReference type="SMART" id="SM00345">
    <property type="entry name" value="HTH_GNTR"/>
    <property type="match status" value="1"/>
</dbReference>
<evidence type="ECO:0000259" key="4">
    <source>
        <dbReference type="PROSITE" id="PS50949"/>
    </source>
</evidence>
<dbReference type="InterPro" id="IPR036388">
    <property type="entry name" value="WH-like_DNA-bd_sf"/>
</dbReference>
<dbReference type="InterPro" id="IPR050679">
    <property type="entry name" value="Bact_HTH_transcr_reg"/>
</dbReference>
<dbReference type="InterPro" id="IPR028978">
    <property type="entry name" value="Chorismate_lyase_/UTRA_dom_sf"/>
</dbReference>
<dbReference type="PROSITE" id="PS50949">
    <property type="entry name" value="HTH_GNTR"/>
    <property type="match status" value="1"/>
</dbReference>
<sequence>MVELISRDEHEKLYLQVFDILKRKIESGEWKPGTKIPTEEQLCKMFNVSRATVRNAVSELVRYGYLIRKQGKGTFVRKNFISEGLLMTTFFKKLWVEDESIFRKVVLAKTVVMPVGVLSKELGVSENKHIIYLRILWQSNKEPSILQESFVPFNICPNLIEEDVETQSIIDLFEKKYSIKITKVHNYFELYSLNKELAQSLQIDEGTPVILMTQKVFSGNTVVLLNKFYKKNDKNKLFIAFQRKIL</sequence>
<dbReference type="InterPro" id="IPR000524">
    <property type="entry name" value="Tscrpt_reg_HTH_GntR"/>
</dbReference>
<evidence type="ECO:0000256" key="1">
    <source>
        <dbReference type="ARBA" id="ARBA00023015"/>
    </source>
</evidence>
<dbReference type="GO" id="GO:0045892">
    <property type="term" value="P:negative regulation of DNA-templated transcription"/>
    <property type="evidence" value="ECO:0007669"/>
    <property type="project" value="TreeGrafter"/>
</dbReference>
<protein>
    <submittedName>
        <fullName evidence="5">GntR family transcriptional regulator</fullName>
    </submittedName>
</protein>
<dbReference type="CDD" id="cd07377">
    <property type="entry name" value="WHTH_GntR"/>
    <property type="match status" value="1"/>
</dbReference>
<evidence type="ECO:0000313" key="5">
    <source>
        <dbReference type="EMBL" id="HHQ15568.1"/>
    </source>
</evidence>
<evidence type="ECO:0000256" key="2">
    <source>
        <dbReference type="ARBA" id="ARBA00023125"/>
    </source>
</evidence>
<dbReference type="FunFam" id="1.10.10.10:FF:000079">
    <property type="entry name" value="GntR family transcriptional regulator"/>
    <property type="match status" value="1"/>
</dbReference>